<dbReference type="EMBL" id="CP046973">
    <property type="protein sequence ID" value="QGZ90864.1"/>
    <property type="molecule type" value="Genomic_DNA"/>
</dbReference>
<proteinExistence type="predicted"/>
<evidence type="ECO:0000313" key="2">
    <source>
        <dbReference type="Proteomes" id="UP000438345"/>
    </source>
</evidence>
<reference evidence="1 2" key="1">
    <citation type="submission" date="2019-12" db="EMBL/GenBank/DDBJ databases">
        <title>Complete genome sequence of Microcystis aeruginosa strain FD4.</title>
        <authorList>
            <person name="Urakawa H."/>
        </authorList>
    </citation>
    <scope>NUCLEOTIDE SEQUENCE [LARGE SCALE GENOMIC DNA]</scope>
    <source>
        <strain evidence="1 2">FD4</strain>
    </source>
</reference>
<sequence length="153" mass="17162">MAIIYDFSNSQNWEYVGQQTLTATVDNGGGIENFSPISDVSFPIGLESPIIGIIVNAVGEKETWNYAGKVFQKIFTGITVGGNFDSYVDSQSVFFKKVNVIRFNRLNSTYALTFRPPRWVTSITYTVYSYIGSIVDTTDEKLDLITRLVEVMQ</sequence>
<dbReference type="AlphaFoldDB" id="A0A857D522"/>
<accession>A0A857D522</accession>
<protein>
    <submittedName>
        <fullName evidence="1">Uncharacterized protein</fullName>
    </submittedName>
</protein>
<dbReference type="RefSeq" id="WP_158200755.1">
    <property type="nucleotide sequence ID" value="NZ_CP046973.1"/>
</dbReference>
<name>A0A857D522_MICAE</name>
<organism evidence="1 2">
    <name type="scientific">Microcystis aeruginosa FD4</name>
    <dbReference type="NCBI Taxonomy" id="2686288"/>
    <lineage>
        <taxon>Bacteria</taxon>
        <taxon>Bacillati</taxon>
        <taxon>Cyanobacteriota</taxon>
        <taxon>Cyanophyceae</taxon>
        <taxon>Oscillatoriophycideae</taxon>
        <taxon>Chroococcales</taxon>
        <taxon>Microcystaceae</taxon>
        <taxon>Microcystis</taxon>
    </lineage>
</organism>
<evidence type="ECO:0000313" key="1">
    <source>
        <dbReference type="EMBL" id="QGZ90864.1"/>
    </source>
</evidence>
<gene>
    <name evidence="1" type="ORF">GQR42_16390</name>
</gene>
<dbReference type="Proteomes" id="UP000438345">
    <property type="component" value="Chromosome"/>
</dbReference>